<feature type="compositionally biased region" description="Basic residues" evidence="1">
    <location>
        <begin position="30"/>
        <end position="39"/>
    </location>
</feature>
<sequence>MQHNMRELCKSLSYAEEVVSELDGGTGNKKPPRKERKKLTAYSGGGKERFESAEADDVATSEFHLNEQVQLTSSFSMETKRIFFCCCTESGHKAVIEVMMEAIPATMVDLVLINWCVIEPEVETRAPLSIDLPSRSRISAKAPLSINSWSFLVNESSSHLRIRANKCDHQGLTYHHDFRVPSRLLASQPTSKVSYSMESSPILRSIPMSPSNKLQDGALTMDVSRVSPGSTDHSTCAMRPPAKRSKLYALFHH</sequence>
<proteinExistence type="predicted"/>
<dbReference type="GO" id="GO:0000124">
    <property type="term" value="C:SAGA complex"/>
    <property type="evidence" value="ECO:0007669"/>
    <property type="project" value="InterPro"/>
</dbReference>
<name>A0A7J0GT98_9ERIC</name>
<evidence type="ECO:0000256" key="1">
    <source>
        <dbReference type="SAM" id="MobiDB-lite"/>
    </source>
</evidence>
<dbReference type="AlphaFoldDB" id="A0A7J0GT98"/>
<keyword evidence="3" id="KW-1185">Reference proteome</keyword>
<organism evidence="2 3">
    <name type="scientific">Actinidia rufa</name>
    <dbReference type="NCBI Taxonomy" id="165716"/>
    <lineage>
        <taxon>Eukaryota</taxon>
        <taxon>Viridiplantae</taxon>
        <taxon>Streptophyta</taxon>
        <taxon>Embryophyta</taxon>
        <taxon>Tracheophyta</taxon>
        <taxon>Spermatophyta</taxon>
        <taxon>Magnoliopsida</taxon>
        <taxon>eudicotyledons</taxon>
        <taxon>Gunneridae</taxon>
        <taxon>Pentapetalae</taxon>
        <taxon>asterids</taxon>
        <taxon>Ericales</taxon>
        <taxon>Actinidiaceae</taxon>
        <taxon>Actinidia</taxon>
    </lineage>
</organism>
<protein>
    <submittedName>
        <fullName evidence="2">Uncharacterized protein</fullName>
    </submittedName>
</protein>
<accession>A0A7J0GT98</accession>
<dbReference type="EMBL" id="BJWL01000024">
    <property type="protein sequence ID" value="GFZ14050.1"/>
    <property type="molecule type" value="Genomic_DNA"/>
</dbReference>
<dbReference type="PANTHER" id="PTHR47805:SF1">
    <property type="entry name" value="SAGA-ASSOCIATED FACTOR 73"/>
    <property type="match status" value="1"/>
</dbReference>
<evidence type="ECO:0000313" key="2">
    <source>
        <dbReference type="EMBL" id="GFZ14050.1"/>
    </source>
</evidence>
<dbReference type="OrthoDB" id="21678at2759"/>
<dbReference type="PANTHER" id="PTHR47805">
    <property type="entry name" value="SAGA-ASSOCIATED FACTOR 73"/>
    <property type="match status" value="1"/>
</dbReference>
<evidence type="ECO:0000313" key="3">
    <source>
        <dbReference type="Proteomes" id="UP000585474"/>
    </source>
</evidence>
<comment type="caution">
    <text evidence="2">The sequence shown here is derived from an EMBL/GenBank/DDBJ whole genome shotgun (WGS) entry which is preliminary data.</text>
</comment>
<dbReference type="Proteomes" id="UP000585474">
    <property type="component" value="Unassembled WGS sequence"/>
</dbReference>
<reference evidence="2 3" key="1">
    <citation type="submission" date="2019-07" db="EMBL/GenBank/DDBJ databases">
        <title>De Novo Assembly of kiwifruit Actinidia rufa.</title>
        <authorList>
            <person name="Sugita-Konishi S."/>
            <person name="Sato K."/>
            <person name="Mori E."/>
            <person name="Abe Y."/>
            <person name="Kisaki G."/>
            <person name="Hamano K."/>
            <person name="Suezawa K."/>
            <person name="Otani M."/>
            <person name="Fukuda T."/>
            <person name="Manabe T."/>
            <person name="Gomi K."/>
            <person name="Tabuchi M."/>
            <person name="Akimitsu K."/>
            <person name="Kataoka I."/>
        </authorList>
    </citation>
    <scope>NUCLEOTIDE SEQUENCE [LARGE SCALE GENOMIC DNA]</scope>
    <source>
        <strain evidence="3">cv. Fuchu</strain>
    </source>
</reference>
<gene>
    <name evidence="2" type="ORF">Acr_24g0002400</name>
</gene>
<feature type="region of interest" description="Disordered" evidence="1">
    <location>
        <begin position="20"/>
        <end position="47"/>
    </location>
</feature>
<dbReference type="InterPro" id="IPR037804">
    <property type="entry name" value="SGF73"/>
</dbReference>